<proteinExistence type="predicted"/>
<evidence type="ECO:0000313" key="4">
    <source>
        <dbReference type="Proteomes" id="UP000001592"/>
    </source>
</evidence>
<dbReference type="EMBL" id="AM260525">
    <property type="protein sequence ID" value="CAK01976.1"/>
    <property type="molecule type" value="Genomic_DNA"/>
</dbReference>
<protein>
    <submittedName>
        <fullName evidence="3">Uncharacterized protein</fullName>
    </submittedName>
</protein>
<keyword evidence="2" id="KW-0472">Membrane</keyword>
<feature type="transmembrane region" description="Helical" evidence="2">
    <location>
        <begin position="20"/>
        <end position="42"/>
    </location>
</feature>
<evidence type="ECO:0000256" key="2">
    <source>
        <dbReference type="SAM" id="Phobius"/>
    </source>
</evidence>
<keyword evidence="2" id="KW-1133">Transmembrane helix</keyword>
<organism evidence="3 4">
    <name type="scientific">Bartonella tribocorum (strain DSM 28219 / CCUG 45778 / CIP 105476 / IBS 506)</name>
    <dbReference type="NCBI Taxonomy" id="382640"/>
    <lineage>
        <taxon>Bacteria</taxon>
        <taxon>Pseudomonadati</taxon>
        <taxon>Pseudomonadota</taxon>
        <taxon>Alphaproteobacteria</taxon>
        <taxon>Hyphomicrobiales</taxon>
        <taxon>Bartonellaceae</taxon>
        <taxon>Bartonella</taxon>
    </lineage>
</organism>
<feature type="coiled-coil region" evidence="1">
    <location>
        <begin position="72"/>
        <end position="106"/>
    </location>
</feature>
<reference evidence="3 4" key="1">
    <citation type="journal article" date="2007" name="Nat. Genet.">
        <title>Genomic analysis of Bartonella identifies type IV secretion systems as host adaptability factors.</title>
        <authorList>
            <person name="Saenz H.L."/>
            <person name="Engel P."/>
            <person name="Stoeckli M.C."/>
            <person name="Lanz C."/>
            <person name="Raddatz G."/>
            <person name="Vayssier-Taussat M."/>
            <person name="Birtles R."/>
            <person name="Schuster S.C."/>
            <person name="Dehio C."/>
        </authorList>
    </citation>
    <scope>NUCLEOTIDE SEQUENCE [LARGE SCALE GENOMIC DNA]</scope>
    <source>
        <strain evidence="4">DSM 28219 / CCUG 45778 / CIP 105476 / IBS 506</strain>
    </source>
</reference>
<evidence type="ECO:0000256" key="1">
    <source>
        <dbReference type="SAM" id="Coils"/>
    </source>
</evidence>
<keyword evidence="1" id="KW-0175">Coiled coil</keyword>
<sequence>MESVLNGFLFERGIMLIQSFLFFILGVASISWLLVLLSPFIWRKAVYFAYKNVCAQIPLSLTEIQANHDFIRAKHAVELAKNQQKYESLQKKYAQQKIHLSQLKEQVYQLYLSAQNTFPKETVTIKQNIVATNTFKEKQNDA</sequence>
<dbReference type="Proteomes" id="UP000001592">
    <property type="component" value="Chromosome"/>
</dbReference>
<dbReference type="AlphaFoldDB" id="A9IWI0"/>
<evidence type="ECO:0000313" key="3">
    <source>
        <dbReference type="EMBL" id="CAK01976.1"/>
    </source>
</evidence>
<dbReference type="HOGENOM" id="CLU_1955295_0_0_5"/>
<dbReference type="eggNOG" id="COG1196">
    <property type="taxonomic scope" value="Bacteria"/>
</dbReference>
<keyword evidence="4" id="KW-1185">Reference proteome</keyword>
<gene>
    <name evidence="3" type="primary">fragment1</name>
    <name evidence="3" type="ordered locus">BT_1644</name>
</gene>
<dbReference type="KEGG" id="btr:BT_1644"/>
<accession>A9IWI0</accession>
<name>A9IWI0_BART1</name>
<keyword evidence="2" id="KW-0812">Transmembrane</keyword>